<evidence type="ECO:0000313" key="3">
    <source>
        <dbReference type="EMBL" id="BBH09536.1"/>
    </source>
</evidence>
<evidence type="ECO:0000256" key="1">
    <source>
        <dbReference type="SAM" id="MobiDB-lite"/>
    </source>
</evidence>
<feature type="non-terminal residue" evidence="3">
    <location>
        <position position="1"/>
    </location>
</feature>
<reference evidence="3" key="1">
    <citation type="journal article" date="2019" name="Science">
        <title>Mutation of a bHLH transcription factor allowed almond domestication.</title>
        <authorList>
            <person name="Sanchez-Perez R."/>
            <person name="Pavan S."/>
            <person name="Mazzeo R."/>
            <person name="Moldovan C."/>
            <person name="Aiese Cigliano R."/>
            <person name="Del Cueto J."/>
            <person name="Ricciardi F."/>
            <person name="Lotti C."/>
            <person name="Ricciardi L."/>
            <person name="Dicenta F."/>
            <person name="Lopez-Marques R.L."/>
            <person name="Lindberg Moller B."/>
        </authorList>
    </citation>
    <scope>NUCLEOTIDE SEQUENCE</scope>
</reference>
<dbReference type="PANTHER" id="PTHR48473:SF1">
    <property type="entry name" value="TIR DOMAIN-CONTAINING PROTEIN"/>
    <property type="match status" value="1"/>
</dbReference>
<keyword evidence="2" id="KW-0472">Membrane</keyword>
<feature type="transmembrane region" description="Helical" evidence="2">
    <location>
        <begin position="105"/>
        <end position="121"/>
    </location>
</feature>
<sequence length="236" mass="27112">KISQTMELELQGQPGSSGLGSSGSHVVSIHDEELPRHTRFLSPSPSVDYNAYYKLRPPEVPKDVNKDIMSSLQKQVDDYDNPKQKQEDDHNKPKLRTKFTYSEKWIFFLISLGLETISASFDQLSSPSKPHYALYGMLLAIAAVLICICELIHKGYRERVEFKRWGRIWWYYHPYPPKRLFGNFPDICGLVLAIAQSICSGVQYDYLHRHANNPIKLSILPFMFLLSLGISRCCKD</sequence>
<protein>
    <submittedName>
        <fullName evidence="3">Toll-Interleukin-Resistance domain family protein</fullName>
    </submittedName>
</protein>
<keyword evidence="2" id="KW-1133">Transmembrane helix</keyword>
<dbReference type="EMBL" id="AP019304">
    <property type="protein sequence ID" value="BBH09536.1"/>
    <property type="molecule type" value="Genomic_DNA"/>
</dbReference>
<feature type="transmembrane region" description="Helical" evidence="2">
    <location>
        <begin position="133"/>
        <end position="153"/>
    </location>
</feature>
<proteinExistence type="predicted"/>
<keyword evidence="2" id="KW-0812">Transmembrane</keyword>
<dbReference type="AlphaFoldDB" id="A0A4Y1S0I2"/>
<feature type="region of interest" description="Disordered" evidence="1">
    <location>
        <begin position="1"/>
        <end position="26"/>
    </location>
</feature>
<name>A0A4Y1S0I2_PRUDU</name>
<gene>
    <name evidence="3" type="ORF">Prudu_022057</name>
</gene>
<evidence type="ECO:0000256" key="2">
    <source>
        <dbReference type="SAM" id="Phobius"/>
    </source>
</evidence>
<organism evidence="3">
    <name type="scientific">Prunus dulcis</name>
    <name type="common">Almond</name>
    <name type="synonym">Amygdalus dulcis</name>
    <dbReference type="NCBI Taxonomy" id="3755"/>
    <lineage>
        <taxon>Eukaryota</taxon>
        <taxon>Viridiplantae</taxon>
        <taxon>Streptophyta</taxon>
        <taxon>Embryophyta</taxon>
        <taxon>Tracheophyta</taxon>
        <taxon>Spermatophyta</taxon>
        <taxon>Magnoliopsida</taxon>
        <taxon>eudicotyledons</taxon>
        <taxon>Gunneridae</taxon>
        <taxon>Pentapetalae</taxon>
        <taxon>rosids</taxon>
        <taxon>fabids</taxon>
        <taxon>Rosales</taxon>
        <taxon>Rosaceae</taxon>
        <taxon>Amygdaloideae</taxon>
        <taxon>Amygdaleae</taxon>
        <taxon>Prunus</taxon>
    </lineage>
</organism>
<accession>A0A4Y1S0I2</accession>
<dbReference type="PANTHER" id="PTHR48473">
    <property type="entry name" value="TIR DOMAIN-CONTAINING PROTEIN"/>
    <property type="match status" value="1"/>
</dbReference>